<name>A0ACC2GT40_DALPE</name>
<protein>
    <submittedName>
        <fullName evidence="1">Uncharacterized protein</fullName>
    </submittedName>
</protein>
<organism evidence="1 2">
    <name type="scientific">Dallia pectoralis</name>
    <name type="common">Alaska blackfish</name>
    <dbReference type="NCBI Taxonomy" id="75939"/>
    <lineage>
        <taxon>Eukaryota</taxon>
        <taxon>Metazoa</taxon>
        <taxon>Chordata</taxon>
        <taxon>Craniata</taxon>
        <taxon>Vertebrata</taxon>
        <taxon>Euteleostomi</taxon>
        <taxon>Actinopterygii</taxon>
        <taxon>Neopterygii</taxon>
        <taxon>Teleostei</taxon>
        <taxon>Protacanthopterygii</taxon>
        <taxon>Esociformes</taxon>
        <taxon>Umbridae</taxon>
        <taxon>Dallia</taxon>
    </lineage>
</organism>
<evidence type="ECO:0000313" key="2">
    <source>
        <dbReference type="Proteomes" id="UP001157502"/>
    </source>
</evidence>
<sequence length="69" mass="7931">MIPKRDRNEALLQRKCAPFLQHGIVLQLPVEPLQGAVPPVLPQIHRFTEALWDITHTCRDPRVVCSKPR</sequence>
<keyword evidence="2" id="KW-1185">Reference proteome</keyword>
<comment type="caution">
    <text evidence="1">The sequence shown here is derived from an EMBL/GenBank/DDBJ whole genome shotgun (WGS) entry which is preliminary data.</text>
</comment>
<dbReference type="Proteomes" id="UP001157502">
    <property type="component" value="Chromosome 9"/>
</dbReference>
<gene>
    <name evidence="1" type="ORF">DPEC_G00112140</name>
</gene>
<dbReference type="EMBL" id="CM055736">
    <property type="protein sequence ID" value="KAJ8006913.1"/>
    <property type="molecule type" value="Genomic_DNA"/>
</dbReference>
<reference evidence="1" key="1">
    <citation type="submission" date="2021-05" db="EMBL/GenBank/DDBJ databases">
        <authorList>
            <person name="Pan Q."/>
            <person name="Jouanno E."/>
            <person name="Zahm M."/>
            <person name="Klopp C."/>
            <person name="Cabau C."/>
            <person name="Louis A."/>
            <person name="Berthelot C."/>
            <person name="Parey E."/>
            <person name="Roest Crollius H."/>
            <person name="Montfort J."/>
            <person name="Robinson-Rechavi M."/>
            <person name="Bouchez O."/>
            <person name="Lampietro C."/>
            <person name="Lopez Roques C."/>
            <person name="Donnadieu C."/>
            <person name="Postlethwait J."/>
            <person name="Bobe J."/>
            <person name="Dillon D."/>
            <person name="Chandos A."/>
            <person name="von Hippel F."/>
            <person name="Guiguen Y."/>
        </authorList>
    </citation>
    <scope>NUCLEOTIDE SEQUENCE</scope>
    <source>
        <strain evidence="1">YG-Jan2019</strain>
    </source>
</reference>
<evidence type="ECO:0000313" key="1">
    <source>
        <dbReference type="EMBL" id="KAJ8006913.1"/>
    </source>
</evidence>
<proteinExistence type="predicted"/>
<accession>A0ACC2GT40</accession>